<dbReference type="PANTHER" id="PTHR23344:SF13">
    <property type="entry name" value="GLYCEROPHOSPHODIESTER PHOSPHODIESTERASE DOMAIN-CONTAINING PROTEIN 4"/>
    <property type="match status" value="1"/>
</dbReference>
<dbReference type="PROSITE" id="PS51704">
    <property type="entry name" value="GP_PDE"/>
    <property type="match status" value="1"/>
</dbReference>
<comment type="caution">
    <text evidence="9">The sequence shown here is derived from an EMBL/GenBank/DDBJ whole genome shotgun (WGS) entry which is preliminary data.</text>
</comment>
<dbReference type="SUPFAM" id="SSF51695">
    <property type="entry name" value="PLC-like phosphodiesterases"/>
    <property type="match status" value="1"/>
</dbReference>
<evidence type="ECO:0000256" key="1">
    <source>
        <dbReference type="ARBA" id="ARBA00004141"/>
    </source>
</evidence>
<keyword evidence="7" id="KW-0325">Glycoprotein</keyword>
<dbReference type="Proteomes" id="UP001434883">
    <property type="component" value="Unassembled WGS sequence"/>
</dbReference>
<evidence type="ECO:0000256" key="5">
    <source>
        <dbReference type="ARBA" id="ARBA00022989"/>
    </source>
</evidence>
<keyword evidence="4" id="KW-0378">Hydrolase</keyword>
<feature type="domain" description="GP-PDE" evidence="8">
    <location>
        <begin position="1"/>
        <end position="82"/>
    </location>
</feature>
<keyword evidence="10" id="KW-1185">Reference proteome</keyword>
<evidence type="ECO:0000259" key="8">
    <source>
        <dbReference type="PROSITE" id="PS51704"/>
    </source>
</evidence>
<keyword evidence="6" id="KW-0472">Membrane</keyword>
<name>A0ABV0QPG0_9TELE</name>
<keyword evidence="3" id="KW-0812">Transmembrane</keyword>
<sequence length="181" mass="20588">MDPDLQQTSGSRLPLEELQRNNVVKLNLPYSSMSADLISEYAAVNISTNLYVISQPWLYSLAWCSGVHSVTTNAPQLLRTLNSPLLLMVGLTVTSQLLCSSSPKVFMIISLKHVKGLMRYLTFSHFEYKWQRIGPALTSDVSQSSLLPRTRFPMVMWKYVLPLLQLEIFVKGCVIRMSYRK</sequence>
<dbReference type="InterPro" id="IPR030395">
    <property type="entry name" value="GP_PDE_dom"/>
</dbReference>
<reference evidence="9 10" key="1">
    <citation type="submission" date="2021-06" db="EMBL/GenBank/DDBJ databases">
        <authorList>
            <person name="Palmer J.M."/>
        </authorList>
    </citation>
    <scope>NUCLEOTIDE SEQUENCE [LARGE SCALE GENOMIC DNA]</scope>
    <source>
        <strain evidence="9 10">XC_2019</strain>
        <tissue evidence="9">Muscle</tissue>
    </source>
</reference>
<evidence type="ECO:0000313" key="9">
    <source>
        <dbReference type="EMBL" id="MEQ2197694.1"/>
    </source>
</evidence>
<evidence type="ECO:0000256" key="4">
    <source>
        <dbReference type="ARBA" id="ARBA00022801"/>
    </source>
</evidence>
<proteinExistence type="inferred from homology"/>
<gene>
    <name evidence="9" type="ORF">XENOCAPTIV_002118</name>
</gene>
<dbReference type="EMBL" id="JAHRIN010018015">
    <property type="protein sequence ID" value="MEQ2197694.1"/>
    <property type="molecule type" value="Genomic_DNA"/>
</dbReference>
<accession>A0ABV0QPG0</accession>
<evidence type="ECO:0000256" key="6">
    <source>
        <dbReference type="ARBA" id="ARBA00023136"/>
    </source>
</evidence>
<dbReference type="InterPro" id="IPR017946">
    <property type="entry name" value="PLC-like_Pdiesterase_TIM-brl"/>
</dbReference>
<comment type="similarity">
    <text evidence="2">Belongs to the glycerophosphoryl diester phosphodiesterase family.</text>
</comment>
<evidence type="ECO:0000256" key="7">
    <source>
        <dbReference type="ARBA" id="ARBA00023180"/>
    </source>
</evidence>
<protein>
    <recommendedName>
        <fullName evidence="8">GP-PDE domain-containing protein</fullName>
    </recommendedName>
</protein>
<organism evidence="9 10">
    <name type="scientific">Xenoophorus captivus</name>
    <dbReference type="NCBI Taxonomy" id="1517983"/>
    <lineage>
        <taxon>Eukaryota</taxon>
        <taxon>Metazoa</taxon>
        <taxon>Chordata</taxon>
        <taxon>Craniata</taxon>
        <taxon>Vertebrata</taxon>
        <taxon>Euteleostomi</taxon>
        <taxon>Actinopterygii</taxon>
        <taxon>Neopterygii</taxon>
        <taxon>Teleostei</taxon>
        <taxon>Neoteleostei</taxon>
        <taxon>Acanthomorphata</taxon>
        <taxon>Ovalentaria</taxon>
        <taxon>Atherinomorphae</taxon>
        <taxon>Cyprinodontiformes</taxon>
        <taxon>Goodeidae</taxon>
        <taxon>Xenoophorus</taxon>
    </lineage>
</organism>
<feature type="non-terminal residue" evidence="9">
    <location>
        <position position="181"/>
    </location>
</feature>
<evidence type="ECO:0000313" key="10">
    <source>
        <dbReference type="Proteomes" id="UP001434883"/>
    </source>
</evidence>
<evidence type="ECO:0000256" key="3">
    <source>
        <dbReference type="ARBA" id="ARBA00022692"/>
    </source>
</evidence>
<dbReference type="PANTHER" id="PTHR23344">
    <property type="entry name" value="GLYCEROPHOSPHORYL DIESTER PHOSPHODIESTERASE"/>
    <property type="match status" value="1"/>
</dbReference>
<comment type="subcellular location">
    <subcellularLocation>
        <location evidence="1">Membrane</location>
        <topology evidence="1">Multi-pass membrane protein</topology>
    </subcellularLocation>
</comment>
<keyword evidence="5" id="KW-1133">Transmembrane helix</keyword>
<evidence type="ECO:0000256" key="2">
    <source>
        <dbReference type="ARBA" id="ARBA00007277"/>
    </source>
</evidence>